<feature type="compositionally biased region" description="Acidic residues" evidence="1">
    <location>
        <begin position="258"/>
        <end position="267"/>
    </location>
</feature>
<name>A0A915D9A1_9BILA</name>
<sequence length="1356" mass="153421">MVEGSDEESNVMDTTQASGSQETEPTGTVLNNYFDQDTSKFSPAILYRPQNDVISSLILQSSSEGIGKYELGKKIGINTRTKHGERRVAASIQSAIRTFSSHFGQFQKMEGKYRMIKYHSKCTTVGSHNEFNTKFEELTGVKCPFKMGAVIKFPNTNLNTLRISDITMKRMLNILQILNAEKVIVTSGSLLDKKSAKKCVLALQKQKLCKVSEAEVLEDGVKRNFDVIVIPQITSITDPLSVPNWSARYFRKRKETDEQQPEFDEDGNPLPMSSPNKKSTQEALLAEMLSTIDISNMSVMERFALFRQVTATGKKAAEEPLQTGGAARVHDPVCLHGENRKSVYELFPPTKPAYYGDEGRPDEQMQVFDEQDGSPYRFVPAQPKFNDASQGWFLIRDLVSAMPLSIFMVVVNIKEKIPGIEILLKDPIKRHTLIGDLHSTVRVPLMTKRYYSQVEYHCLVLCAMGLMRVAPNLDGNRSSIGAAALFYLARQCRLYDTSTSEKGYATVTIPLQRYKRYEYEFRTLEDVQRYWNHLKAIAYSTPLNMRNDYLKEEVEDAADCKKYSFGSVDRMPFFSPFDIPIEDIIEPPTPINGCGGFDPSLFIHITRQWELSMPDVKPGQPISETAGNLAWLIQRWKQAANECREWVLPRVEKLDTSWGSFVGSLMPSDGAMFRKKRKNMSQPIVNTATSSALLFSNQSSYQVRVNRLRGKKRNRASLAINQAQPEAGNITDMDEYILQLGRSMLDNEEYGEGEQVSQPSTSFQAPELKVGYAGKRKRRLDEVDLLCQKMSTNLRSKFTPRERDMLVLIRAVSFFLNPVHRFWLDPTVMREVMHQYVPESRNKTANSLMAAGARDLIRHNRLSHLHYIVKTLGCHEEMRHIRNEMAKLDLQKSEEKNNYFLQAFEMAFNLLFKEDQNFPSISAPDTEFEKYIENNHLVIGTSIDPGAAVSTLPDRSSKPMDAGGAQHCIGYNVITSILLNESNKAKPEESQQQQQQDNLYMDSLLNNINVQVISDVLELARSDGLLAKNRPGEGVEQEPAAPGLRNQAVCSAYYRHFLNHCYHNNIISMTNNALNKVSQANSSLANEDDAGIMLILMHYLENKDDNIKYTVPNSLNQFFKSNDEDGEKKKKRKGSCHQTKKPLNFAKDLPEFEATFESFIFRVPIEEMEVVDRQAEASVNIVNEADKINVMKIFSSIEASGVVGLTEEEISLVTFLESSHLSTLLKTMQSAYDIFPCGIDTRRPWTLPKGDINFSVLKWMAEAVLVSVHSKPGILVEDLVKVFVFALQPILVEELLGLLQTIGCCTVHAKTMSTMKKTSPFAAKSEQKLVKYAMPKHDGLEKFALFFKNQKSIQLL</sequence>
<reference evidence="3" key="1">
    <citation type="submission" date="2022-11" db="UniProtKB">
        <authorList>
            <consortium name="WormBaseParasite"/>
        </authorList>
    </citation>
    <scope>IDENTIFICATION</scope>
</reference>
<accession>A0A915D9A1</accession>
<dbReference type="Proteomes" id="UP000887574">
    <property type="component" value="Unplaced"/>
</dbReference>
<dbReference type="PANTHER" id="PTHR15180:SF1">
    <property type="entry name" value="GENERAL TRANSCRIPTION FACTOR 3C POLYPEPTIDE 1"/>
    <property type="match status" value="1"/>
</dbReference>
<evidence type="ECO:0000313" key="3">
    <source>
        <dbReference type="WBParaSite" id="jg17467"/>
    </source>
</evidence>
<keyword evidence="2" id="KW-1185">Reference proteome</keyword>
<organism evidence="2 3">
    <name type="scientific">Ditylenchus dipsaci</name>
    <dbReference type="NCBI Taxonomy" id="166011"/>
    <lineage>
        <taxon>Eukaryota</taxon>
        <taxon>Metazoa</taxon>
        <taxon>Ecdysozoa</taxon>
        <taxon>Nematoda</taxon>
        <taxon>Chromadorea</taxon>
        <taxon>Rhabditida</taxon>
        <taxon>Tylenchina</taxon>
        <taxon>Tylenchomorpha</taxon>
        <taxon>Sphaerularioidea</taxon>
        <taxon>Anguinidae</taxon>
        <taxon>Anguininae</taxon>
        <taxon>Ditylenchus</taxon>
    </lineage>
</organism>
<dbReference type="GO" id="GO:0042791">
    <property type="term" value="P:5S class rRNA transcription by RNA polymerase III"/>
    <property type="evidence" value="ECO:0007669"/>
    <property type="project" value="TreeGrafter"/>
</dbReference>
<dbReference type="GO" id="GO:0003677">
    <property type="term" value="F:DNA binding"/>
    <property type="evidence" value="ECO:0007669"/>
    <property type="project" value="InterPro"/>
</dbReference>
<feature type="compositionally biased region" description="Acidic residues" evidence="1">
    <location>
        <begin position="1"/>
        <end position="10"/>
    </location>
</feature>
<protein>
    <submittedName>
        <fullName evidence="3">Uncharacterized protein</fullName>
    </submittedName>
</protein>
<dbReference type="WBParaSite" id="jg17467">
    <property type="protein sequence ID" value="jg17467"/>
    <property type="gene ID" value="jg17467"/>
</dbReference>
<evidence type="ECO:0000256" key="1">
    <source>
        <dbReference type="SAM" id="MobiDB-lite"/>
    </source>
</evidence>
<proteinExistence type="predicted"/>
<feature type="compositionally biased region" description="Polar residues" evidence="1">
    <location>
        <begin position="11"/>
        <end position="32"/>
    </location>
</feature>
<feature type="region of interest" description="Disordered" evidence="1">
    <location>
        <begin position="1"/>
        <end position="32"/>
    </location>
</feature>
<feature type="region of interest" description="Disordered" evidence="1">
    <location>
        <begin position="253"/>
        <end position="279"/>
    </location>
</feature>
<dbReference type="PANTHER" id="PTHR15180">
    <property type="entry name" value="GENERAL TRANSCRIPTION FACTOR 3C POLYPEPTIDE 1"/>
    <property type="match status" value="1"/>
</dbReference>
<evidence type="ECO:0000313" key="2">
    <source>
        <dbReference type="Proteomes" id="UP000887574"/>
    </source>
</evidence>
<dbReference type="GO" id="GO:0000127">
    <property type="term" value="C:transcription factor TFIIIC complex"/>
    <property type="evidence" value="ECO:0007669"/>
    <property type="project" value="InterPro"/>
</dbReference>
<dbReference type="InterPro" id="IPR044210">
    <property type="entry name" value="Tfc3-like"/>
</dbReference>
<dbReference type="GO" id="GO:0006384">
    <property type="term" value="P:transcription initiation at RNA polymerase III promoter"/>
    <property type="evidence" value="ECO:0007669"/>
    <property type="project" value="InterPro"/>
</dbReference>